<feature type="compositionally biased region" description="Polar residues" evidence="4">
    <location>
        <begin position="681"/>
        <end position="692"/>
    </location>
</feature>
<keyword evidence="6" id="KW-1185">Reference proteome</keyword>
<gene>
    <name evidence="5" type="ORF">LTR16_000917</name>
</gene>
<evidence type="ECO:0000313" key="6">
    <source>
        <dbReference type="Proteomes" id="UP001357485"/>
    </source>
</evidence>
<evidence type="ECO:0000256" key="1">
    <source>
        <dbReference type="ARBA" id="ARBA00004604"/>
    </source>
</evidence>
<reference evidence="5 6" key="1">
    <citation type="submission" date="2023-08" db="EMBL/GenBank/DDBJ databases">
        <title>Black Yeasts Isolated from many extreme environments.</title>
        <authorList>
            <person name="Coleine C."/>
            <person name="Stajich J.E."/>
            <person name="Selbmann L."/>
        </authorList>
    </citation>
    <scope>NUCLEOTIDE SEQUENCE [LARGE SCALE GENOMIC DNA]</scope>
    <source>
        <strain evidence="5 6">CCFEE 536</strain>
    </source>
</reference>
<evidence type="ECO:0000256" key="4">
    <source>
        <dbReference type="SAM" id="MobiDB-lite"/>
    </source>
</evidence>
<feature type="compositionally biased region" description="Acidic residues" evidence="4">
    <location>
        <begin position="229"/>
        <end position="250"/>
    </location>
</feature>
<name>A0ABR0M1A3_9PEZI</name>
<feature type="compositionally biased region" description="Acidic residues" evidence="4">
    <location>
        <begin position="94"/>
        <end position="104"/>
    </location>
</feature>
<dbReference type="Proteomes" id="UP001357485">
    <property type="component" value="Unassembled WGS sequence"/>
</dbReference>
<feature type="compositionally biased region" description="Basic residues" evidence="4">
    <location>
        <begin position="478"/>
        <end position="487"/>
    </location>
</feature>
<feature type="region of interest" description="Disordered" evidence="4">
    <location>
        <begin position="478"/>
        <end position="551"/>
    </location>
</feature>
<comment type="subcellular location">
    <subcellularLocation>
        <location evidence="1">Nucleus</location>
        <location evidence="1">Nucleolus</location>
    </subcellularLocation>
</comment>
<feature type="compositionally biased region" description="Low complexity" evidence="4">
    <location>
        <begin position="766"/>
        <end position="777"/>
    </location>
</feature>
<proteinExistence type="predicted"/>
<feature type="non-terminal residue" evidence="5">
    <location>
        <position position="869"/>
    </location>
</feature>
<protein>
    <submittedName>
        <fullName evidence="5">Uncharacterized protein</fullName>
    </submittedName>
</protein>
<feature type="region of interest" description="Disordered" evidence="4">
    <location>
        <begin position="1"/>
        <end position="297"/>
    </location>
</feature>
<feature type="compositionally biased region" description="Basic and acidic residues" evidence="4">
    <location>
        <begin position="563"/>
        <end position="574"/>
    </location>
</feature>
<accession>A0ABR0M1A3</accession>
<feature type="compositionally biased region" description="Basic and acidic residues" evidence="4">
    <location>
        <begin position="716"/>
        <end position="727"/>
    </location>
</feature>
<dbReference type="InterPro" id="IPR006709">
    <property type="entry name" value="SSU_processome_Utp14"/>
</dbReference>
<feature type="region of interest" description="Disordered" evidence="4">
    <location>
        <begin position="563"/>
        <end position="806"/>
    </location>
</feature>
<organism evidence="5 6">
    <name type="scientific">Cryomyces antarcticus</name>
    <dbReference type="NCBI Taxonomy" id="329879"/>
    <lineage>
        <taxon>Eukaryota</taxon>
        <taxon>Fungi</taxon>
        <taxon>Dikarya</taxon>
        <taxon>Ascomycota</taxon>
        <taxon>Pezizomycotina</taxon>
        <taxon>Dothideomycetes</taxon>
        <taxon>Dothideomycetes incertae sedis</taxon>
        <taxon>Cryomyces</taxon>
    </lineage>
</organism>
<sequence>MPPRIPRSSVSAAKPQIARKNSQKRNLEALSIASHTAGDRTKIRQHRLGAAEDDTPRRKRQRLEEDDDDSDEGQASNVRRLQQKSVKKGRFDELDIDEGSDSEGNEWRMGHVDDEDDSDLDSDEAFGSSDEEKFEGFTFRGSSGGANGKKQKERLNKAISGASEIDLNEANGTDVDDDDEDDDDLGDDAVDLATMLDQSDDSEYERKRKAGDRPGLQASETDSDRDASSEEGSEDETSDTSMPDDENSDEDPSKLTQLQDLIASLEPQPTTTSKKARTVDAHESLIPSDFGHTSSQKLTIDDLRAATSDPSLRKSLKLLEQGSFTKQVSKRTGIARKLDAPLPKRQQDRLDRAAANQKANETLERWKDTVIHNRRAEHLSFPLQDPNAVEPRGVTKFVPTLESKPATELESTIQSILQESGFSTSKGKTEEDQIRAFEELATKKMPLEEVQARRAELRKARELLFREEVRAKRVKKIKSKSYRRVHRREREKAAQNEKNAFAAAGIDVSEDEREQNQRRRAEERMGAKHREGKWAKSVHQSGRAAWDEDARAGVTEMARRNEELRRRIEGKEVHAEDEEEATDISSDESEDESLSDGEGNASSEEKRLSRQLAKLNRSASEGGESKLSSMMFMKRAEAARKAQNDEDIERVRRELAGEATASDSEQETSMGRKLFGPKPTAATNPAITQNGSEFEERSGSDNEDWISEDGVNIVVDKADSTSKDPTAKPRSILKKPQNNAKRQPAPNTDDADNPWLSKSTKNGTRAVDVQDSVQADVLQIDQLDRSTPPRTKPAQSRHVITTEGTALTDADGWTTVTHAKDGVEYADGEDDSDAEPHLPFVLRNQELVRRGFAGDEAVTDFEAEKKATI</sequence>
<feature type="compositionally biased region" description="Acidic residues" evidence="4">
    <location>
        <begin position="113"/>
        <end position="124"/>
    </location>
</feature>
<feature type="compositionally biased region" description="Acidic residues" evidence="4">
    <location>
        <begin position="174"/>
        <end position="190"/>
    </location>
</feature>
<dbReference type="PANTHER" id="PTHR14150:SF12">
    <property type="entry name" value="U3 SMALL NUCLEOLAR RNA-ASSOCIATED PROTEIN 14 HOMOLOG A"/>
    <property type="match status" value="1"/>
</dbReference>
<evidence type="ECO:0000256" key="3">
    <source>
        <dbReference type="ARBA" id="ARBA00023242"/>
    </source>
</evidence>
<dbReference type="Pfam" id="PF04615">
    <property type="entry name" value="Utp14"/>
    <property type="match status" value="1"/>
</dbReference>
<keyword evidence="2" id="KW-0597">Phosphoprotein</keyword>
<dbReference type="PANTHER" id="PTHR14150">
    <property type="entry name" value="U3 SMALL NUCLEOLAR RNA-ASSOCIATED PROTEIN 14"/>
    <property type="match status" value="1"/>
</dbReference>
<dbReference type="EMBL" id="JAVRRA010008242">
    <property type="protein sequence ID" value="KAK5257349.1"/>
    <property type="molecule type" value="Genomic_DNA"/>
</dbReference>
<feature type="compositionally biased region" description="Basic and acidic residues" evidence="4">
    <location>
        <begin position="514"/>
        <end position="534"/>
    </location>
</feature>
<evidence type="ECO:0000313" key="5">
    <source>
        <dbReference type="EMBL" id="KAK5257349.1"/>
    </source>
</evidence>
<comment type="caution">
    <text evidence="5">The sequence shown here is derived from an EMBL/GenBank/DDBJ whole genome shotgun (WGS) entry which is preliminary data.</text>
</comment>
<feature type="compositionally biased region" description="Acidic residues" evidence="4">
    <location>
        <begin position="575"/>
        <end position="595"/>
    </location>
</feature>
<feature type="compositionally biased region" description="Basic and acidic residues" evidence="4">
    <location>
        <begin position="634"/>
        <end position="656"/>
    </location>
</feature>
<keyword evidence="3" id="KW-0539">Nucleus</keyword>
<evidence type="ECO:0000256" key="2">
    <source>
        <dbReference type="ARBA" id="ARBA00022553"/>
    </source>
</evidence>